<comment type="caution">
    <text evidence="1">The sequence shown here is derived from an EMBL/GenBank/DDBJ whole genome shotgun (WGS) entry which is preliminary data.</text>
</comment>
<sequence length="259" mass="28609">MAHKIPSCLHTQSAVTSYGGPVEDHQPPAAIVNPPLSVVDNTRMTIVTTGVAALALLPLTHGIGSVLPHDVRAPVNVYLLGARVRPQFSIRGNAVKTAEIQCPKKDYRENFEVQWMPGGHALSSYKVFYQRHQEILSFNNAPPGDTGRDPLSHLKVDFSQQMRTLYSYAKQRGKTSLSTPTAIYADVEKSEAEVEEEAVTVVIPEMCSAVLAMIKNEYGSFEDFCYNLDLQAATAALATKREKWLREEVSAVTILRRPQ</sequence>
<accession>A0A7J6LSM0</accession>
<dbReference type="AlphaFoldDB" id="A0A7J6LSM0"/>
<evidence type="ECO:0000313" key="2">
    <source>
        <dbReference type="Proteomes" id="UP000570595"/>
    </source>
</evidence>
<dbReference type="EMBL" id="JABAHT010000181">
    <property type="protein sequence ID" value="KAF4661990.1"/>
    <property type="molecule type" value="Genomic_DNA"/>
</dbReference>
<reference evidence="1 2" key="1">
    <citation type="submission" date="2020-04" db="EMBL/GenBank/DDBJ databases">
        <title>Perkinsus olseni comparative genomics.</title>
        <authorList>
            <person name="Bogema D.R."/>
        </authorList>
    </citation>
    <scope>NUCLEOTIDE SEQUENCE [LARGE SCALE GENOMIC DNA]</scope>
    <source>
        <strain evidence="1">ATCC PRA-179</strain>
    </source>
</reference>
<evidence type="ECO:0000313" key="1">
    <source>
        <dbReference type="EMBL" id="KAF4661990.1"/>
    </source>
</evidence>
<proteinExistence type="predicted"/>
<organism evidence="1 2">
    <name type="scientific">Perkinsus olseni</name>
    <name type="common">Perkinsus atlanticus</name>
    <dbReference type="NCBI Taxonomy" id="32597"/>
    <lineage>
        <taxon>Eukaryota</taxon>
        <taxon>Sar</taxon>
        <taxon>Alveolata</taxon>
        <taxon>Perkinsozoa</taxon>
        <taxon>Perkinsea</taxon>
        <taxon>Perkinsida</taxon>
        <taxon>Perkinsidae</taxon>
        <taxon>Perkinsus</taxon>
    </lineage>
</organism>
<protein>
    <submittedName>
        <fullName evidence="1">Uncharacterized protein</fullName>
    </submittedName>
</protein>
<gene>
    <name evidence="1" type="ORF">FOZ61_002805</name>
</gene>
<dbReference type="OrthoDB" id="10495613at2759"/>
<dbReference type="Proteomes" id="UP000570595">
    <property type="component" value="Unassembled WGS sequence"/>
</dbReference>
<name>A0A7J6LSM0_PEROL</name>